<sequence>MRKGLLIALAAACAWVAWKQLPRMFARPPAHEVVIQNRSGGWLKRVRLRLGGRTFAAESLAAGRQVAFPFRLDHDASFALSWDQDSTRRNWSGGRAFAGPLLQRHVIRVEKGGRLDYFARPE</sequence>
<dbReference type="EMBL" id="VBOY01000135">
    <property type="protein sequence ID" value="TMQ62443.1"/>
    <property type="molecule type" value="Genomic_DNA"/>
</dbReference>
<gene>
    <name evidence="1" type="ORF">E6K78_11755</name>
</gene>
<accession>A0A538TFP3</accession>
<protein>
    <submittedName>
        <fullName evidence="1">Uncharacterized protein</fullName>
    </submittedName>
</protein>
<dbReference type="AlphaFoldDB" id="A0A538TFP3"/>
<name>A0A538TFP3_UNCEI</name>
<organism evidence="1 2">
    <name type="scientific">Eiseniibacteriota bacterium</name>
    <dbReference type="NCBI Taxonomy" id="2212470"/>
    <lineage>
        <taxon>Bacteria</taxon>
        <taxon>Candidatus Eiseniibacteriota</taxon>
    </lineage>
</organism>
<comment type="caution">
    <text evidence="1">The sequence shown here is derived from an EMBL/GenBank/DDBJ whole genome shotgun (WGS) entry which is preliminary data.</text>
</comment>
<proteinExistence type="predicted"/>
<evidence type="ECO:0000313" key="1">
    <source>
        <dbReference type="EMBL" id="TMQ62443.1"/>
    </source>
</evidence>
<reference evidence="1 2" key="1">
    <citation type="journal article" date="2019" name="Nat. Microbiol.">
        <title>Mediterranean grassland soil C-N compound turnover is dependent on rainfall and depth, and is mediated by genomically divergent microorganisms.</title>
        <authorList>
            <person name="Diamond S."/>
            <person name="Andeer P.F."/>
            <person name="Li Z."/>
            <person name="Crits-Christoph A."/>
            <person name="Burstein D."/>
            <person name="Anantharaman K."/>
            <person name="Lane K.R."/>
            <person name="Thomas B.C."/>
            <person name="Pan C."/>
            <person name="Northen T.R."/>
            <person name="Banfield J.F."/>
        </authorList>
    </citation>
    <scope>NUCLEOTIDE SEQUENCE [LARGE SCALE GENOMIC DNA]</scope>
    <source>
        <strain evidence="1">WS_8</strain>
    </source>
</reference>
<dbReference type="Proteomes" id="UP000316609">
    <property type="component" value="Unassembled WGS sequence"/>
</dbReference>
<evidence type="ECO:0000313" key="2">
    <source>
        <dbReference type="Proteomes" id="UP000316609"/>
    </source>
</evidence>